<protein>
    <recommendedName>
        <fullName evidence="3 6">Glutaminase</fullName>
        <ecNumber evidence="3 6">3.5.1.2</ecNumber>
    </recommendedName>
</protein>
<dbReference type="Proteomes" id="UP000035444">
    <property type="component" value="Unassembled WGS sequence"/>
</dbReference>
<dbReference type="GO" id="GO:0004359">
    <property type="term" value="F:glutaminase activity"/>
    <property type="evidence" value="ECO:0007669"/>
    <property type="project" value="UniProtKB-UniRule"/>
</dbReference>
<dbReference type="STRING" id="1489064.WH96_18670"/>
<evidence type="ECO:0000256" key="4">
    <source>
        <dbReference type="ARBA" id="ARBA00022801"/>
    </source>
</evidence>
<dbReference type="EMBL" id="LAQL01000018">
    <property type="protein sequence ID" value="KLN59177.1"/>
    <property type="molecule type" value="Genomic_DNA"/>
</dbReference>
<name>A0A0H2MEN0_9PROT</name>
<dbReference type="Pfam" id="PF04960">
    <property type="entry name" value="Glutaminase"/>
    <property type="match status" value="1"/>
</dbReference>
<dbReference type="RefSeq" id="WP_047765759.1">
    <property type="nucleotide sequence ID" value="NZ_LAQL01000018.1"/>
</dbReference>
<evidence type="ECO:0000256" key="3">
    <source>
        <dbReference type="ARBA" id="ARBA00012918"/>
    </source>
</evidence>
<dbReference type="NCBIfam" id="TIGR03814">
    <property type="entry name" value="Gln_ase"/>
    <property type="match status" value="1"/>
</dbReference>
<evidence type="ECO:0000256" key="6">
    <source>
        <dbReference type="HAMAP-Rule" id="MF_00313"/>
    </source>
</evidence>
<sequence length="309" mass="33523">MTLDTIDFSGILEEIKEEVFPFFGKSKQADYIPALAKVPGDKFGMAVRTVDGQEFVVGDAKEDFSIQSISKLFTLMQVLGLGDEDIWPRVGREPSGTAFNSLVQLEYEQGIPRNPFINAGAIVVTDILAGRSADASRRIVDYYRMLSGNEENRPDEEVAISEKECGYRNAALANLMCSFGNIHTPIADLFDVYFRQCALTTSCLDLARAAMPLVCGGYSPIADEQVMTSRDAKRINALLLTCGLYDAVGSFAYTVGLPAKSGVGGGIVAVLPKAFSVAVWSPELDRYGNSFVGGKALELFTTKTDLSIF</sequence>
<gene>
    <name evidence="6" type="primary">glsA</name>
    <name evidence="7" type="ORF">WH96_18670</name>
</gene>
<comment type="subunit">
    <text evidence="2 6">Homotetramer.</text>
</comment>
<dbReference type="EC" id="3.5.1.2" evidence="3 6"/>
<evidence type="ECO:0000256" key="2">
    <source>
        <dbReference type="ARBA" id="ARBA00011881"/>
    </source>
</evidence>
<proteinExistence type="inferred from homology"/>
<comment type="caution">
    <text evidence="7">The sequence shown here is derived from an EMBL/GenBank/DDBJ whole genome shotgun (WGS) entry which is preliminary data.</text>
</comment>
<feature type="binding site" evidence="6">
    <location>
        <position position="68"/>
    </location>
    <ligand>
        <name>substrate</name>
    </ligand>
</feature>
<evidence type="ECO:0000256" key="1">
    <source>
        <dbReference type="ARBA" id="ARBA00011076"/>
    </source>
</evidence>
<feature type="binding site" evidence="6">
    <location>
        <position position="118"/>
    </location>
    <ligand>
        <name>substrate</name>
    </ligand>
</feature>
<feature type="binding site" evidence="6">
    <location>
        <position position="193"/>
    </location>
    <ligand>
        <name>substrate</name>
    </ligand>
</feature>
<evidence type="ECO:0000313" key="8">
    <source>
        <dbReference type="Proteomes" id="UP000035444"/>
    </source>
</evidence>
<dbReference type="PANTHER" id="PTHR12544:SF29">
    <property type="entry name" value="GLUTAMINASE"/>
    <property type="match status" value="1"/>
</dbReference>
<feature type="binding site" evidence="6">
    <location>
        <position position="263"/>
    </location>
    <ligand>
        <name>substrate</name>
    </ligand>
</feature>
<comment type="similarity">
    <text evidence="1 6">Belongs to the glutaminase family.</text>
</comment>
<dbReference type="OrthoDB" id="9788822at2"/>
<dbReference type="NCBIfam" id="NF002133">
    <property type="entry name" value="PRK00971.1-2"/>
    <property type="match status" value="1"/>
</dbReference>
<feature type="binding site" evidence="6">
    <location>
        <position position="169"/>
    </location>
    <ligand>
        <name>substrate</name>
    </ligand>
</feature>
<dbReference type="GO" id="GO:0006543">
    <property type="term" value="P:L-glutamine catabolic process"/>
    <property type="evidence" value="ECO:0007669"/>
    <property type="project" value="TreeGrafter"/>
</dbReference>
<feature type="binding site" evidence="6">
    <location>
        <position position="162"/>
    </location>
    <ligand>
        <name>substrate</name>
    </ligand>
</feature>
<evidence type="ECO:0000313" key="7">
    <source>
        <dbReference type="EMBL" id="KLN59177.1"/>
    </source>
</evidence>
<comment type="catalytic activity">
    <reaction evidence="5 6">
        <text>L-glutamine + H2O = L-glutamate + NH4(+)</text>
        <dbReference type="Rhea" id="RHEA:15889"/>
        <dbReference type="ChEBI" id="CHEBI:15377"/>
        <dbReference type="ChEBI" id="CHEBI:28938"/>
        <dbReference type="ChEBI" id="CHEBI:29985"/>
        <dbReference type="ChEBI" id="CHEBI:58359"/>
        <dbReference type="EC" id="3.5.1.2"/>
    </reaction>
</comment>
<keyword evidence="4 6" id="KW-0378">Hydrolase</keyword>
<dbReference type="GO" id="GO:0006537">
    <property type="term" value="P:glutamate biosynthetic process"/>
    <property type="evidence" value="ECO:0007669"/>
    <property type="project" value="TreeGrafter"/>
</dbReference>
<reference evidence="7 8" key="1">
    <citation type="submission" date="2015-03" db="EMBL/GenBank/DDBJ databases">
        <title>Genome Sequence of Kiloniella spongiae MEBiC09566, isolated from a marine sponge.</title>
        <authorList>
            <person name="Shao Z."/>
            <person name="Wang L."/>
            <person name="Li X."/>
        </authorList>
    </citation>
    <scope>NUCLEOTIDE SEQUENCE [LARGE SCALE GENOMIC DNA]</scope>
    <source>
        <strain evidence="7 8">MEBiC09566</strain>
    </source>
</reference>
<dbReference type="FunFam" id="3.40.710.10:FF:000005">
    <property type="entry name" value="Glutaminase"/>
    <property type="match status" value="1"/>
</dbReference>
<keyword evidence="6" id="KW-0007">Acetylation</keyword>
<dbReference type="HAMAP" id="MF_00313">
    <property type="entry name" value="Glutaminase"/>
    <property type="match status" value="1"/>
</dbReference>
<dbReference type="NCBIfam" id="NF002132">
    <property type="entry name" value="PRK00971.1-1"/>
    <property type="match status" value="1"/>
</dbReference>
<feature type="binding site" evidence="6">
    <location>
        <position position="245"/>
    </location>
    <ligand>
        <name>substrate</name>
    </ligand>
</feature>
<dbReference type="Gene3D" id="3.40.710.10">
    <property type="entry name" value="DD-peptidase/beta-lactamase superfamily"/>
    <property type="match status" value="1"/>
</dbReference>
<dbReference type="PATRIC" id="fig|1489064.4.peg.742"/>
<evidence type="ECO:0000256" key="5">
    <source>
        <dbReference type="ARBA" id="ARBA00049534"/>
    </source>
</evidence>
<accession>A0A0H2MEN0</accession>
<dbReference type="InterPro" id="IPR015868">
    <property type="entry name" value="Glutaminase"/>
</dbReference>
<organism evidence="7 8">
    <name type="scientific">Kiloniella spongiae</name>
    <dbReference type="NCBI Taxonomy" id="1489064"/>
    <lineage>
        <taxon>Bacteria</taxon>
        <taxon>Pseudomonadati</taxon>
        <taxon>Pseudomonadota</taxon>
        <taxon>Alphaproteobacteria</taxon>
        <taxon>Rhodospirillales</taxon>
        <taxon>Kiloniellaceae</taxon>
        <taxon>Kiloniella</taxon>
    </lineage>
</organism>
<dbReference type="PANTHER" id="PTHR12544">
    <property type="entry name" value="GLUTAMINASE"/>
    <property type="match status" value="1"/>
</dbReference>
<dbReference type="AlphaFoldDB" id="A0A0H2MEN0"/>
<dbReference type="InterPro" id="IPR012338">
    <property type="entry name" value="Beta-lactam/transpept-like"/>
</dbReference>
<dbReference type="SUPFAM" id="SSF56601">
    <property type="entry name" value="beta-lactamase/transpeptidase-like"/>
    <property type="match status" value="1"/>
</dbReference>
<keyword evidence="8" id="KW-1185">Reference proteome</keyword>